<dbReference type="Gene3D" id="2.60.40.10">
    <property type="entry name" value="Immunoglobulins"/>
    <property type="match status" value="1"/>
</dbReference>
<gene>
    <name evidence="4" type="ORF">C482_18307</name>
</gene>
<evidence type="ECO:0000256" key="1">
    <source>
        <dbReference type="SAM" id="MobiDB-lite"/>
    </source>
</evidence>
<dbReference type="Pfam" id="PF00128">
    <property type="entry name" value="Alpha-amylase"/>
    <property type="match status" value="1"/>
</dbReference>
<dbReference type="SUPFAM" id="SSF51011">
    <property type="entry name" value="Glycosyl hydrolase domain"/>
    <property type="match status" value="1"/>
</dbReference>
<dbReference type="GO" id="GO:0004553">
    <property type="term" value="F:hydrolase activity, hydrolyzing O-glycosyl compounds"/>
    <property type="evidence" value="ECO:0007669"/>
    <property type="project" value="InterPro"/>
</dbReference>
<dbReference type="SUPFAM" id="SSF49452">
    <property type="entry name" value="Starch-binding domain-like"/>
    <property type="match status" value="1"/>
</dbReference>
<feature type="region of interest" description="Disordered" evidence="1">
    <location>
        <begin position="453"/>
        <end position="473"/>
    </location>
</feature>
<organism evidence="4 5">
    <name type="scientific">Natrialba chahannaoensis JCM 10990</name>
    <dbReference type="NCBI Taxonomy" id="1227492"/>
    <lineage>
        <taxon>Archaea</taxon>
        <taxon>Methanobacteriati</taxon>
        <taxon>Methanobacteriota</taxon>
        <taxon>Stenosarchaea group</taxon>
        <taxon>Halobacteria</taxon>
        <taxon>Halobacteriales</taxon>
        <taxon>Natrialbaceae</taxon>
        <taxon>Natrialba</taxon>
    </lineage>
</organism>
<dbReference type="PATRIC" id="fig|1227492.4.peg.3639"/>
<evidence type="ECO:0000259" key="3">
    <source>
        <dbReference type="SMART" id="SM01065"/>
    </source>
</evidence>
<dbReference type="InterPro" id="IPR013783">
    <property type="entry name" value="Ig-like_fold"/>
</dbReference>
<dbReference type="InterPro" id="IPR017853">
    <property type="entry name" value="GH"/>
</dbReference>
<feature type="compositionally biased region" description="Basic and acidic residues" evidence="1">
    <location>
        <begin position="545"/>
        <end position="561"/>
    </location>
</feature>
<feature type="domain" description="Glycosyl hydrolase family 13 catalytic" evidence="2">
    <location>
        <begin position="35"/>
        <end position="382"/>
    </location>
</feature>
<dbReference type="GO" id="GO:0005975">
    <property type="term" value="P:carbohydrate metabolic process"/>
    <property type="evidence" value="ECO:0007669"/>
    <property type="project" value="InterPro"/>
</dbReference>
<dbReference type="RefSeq" id="WP_006169180.1">
    <property type="nucleotide sequence ID" value="NZ_AOIN01000096.1"/>
</dbReference>
<evidence type="ECO:0000313" key="5">
    <source>
        <dbReference type="Proteomes" id="UP000011693"/>
    </source>
</evidence>
<feature type="domain" description="CBM20" evidence="3">
    <location>
        <begin position="474"/>
        <end position="552"/>
    </location>
</feature>
<dbReference type="Gene3D" id="3.20.20.80">
    <property type="entry name" value="Glycosidases"/>
    <property type="match status" value="1"/>
</dbReference>
<dbReference type="SMART" id="SM01065">
    <property type="entry name" value="CBM_2"/>
    <property type="match status" value="1"/>
</dbReference>
<dbReference type="GO" id="GO:2001070">
    <property type="term" value="F:starch binding"/>
    <property type="evidence" value="ECO:0007669"/>
    <property type="project" value="InterPro"/>
</dbReference>
<dbReference type="InterPro" id="IPR006047">
    <property type="entry name" value="GH13_cat_dom"/>
</dbReference>
<dbReference type="Pfam" id="PF09154">
    <property type="entry name" value="Alpha-amy_C_pro"/>
    <property type="match status" value="1"/>
</dbReference>
<dbReference type="Pfam" id="PF00686">
    <property type="entry name" value="CBM_20"/>
    <property type="match status" value="1"/>
</dbReference>
<dbReference type="AlphaFoldDB" id="M0AAD0"/>
<proteinExistence type="predicted"/>
<accession>M0AAD0</accession>
<dbReference type="PANTHER" id="PTHR43447">
    <property type="entry name" value="ALPHA-AMYLASE"/>
    <property type="match status" value="1"/>
</dbReference>
<evidence type="ECO:0000259" key="2">
    <source>
        <dbReference type="SMART" id="SM00642"/>
    </source>
</evidence>
<dbReference type="Gene3D" id="2.60.40.1180">
    <property type="entry name" value="Golgi alpha-mannosidase II"/>
    <property type="match status" value="1"/>
</dbReference>
<dbReference type="SUPFAM" id="SSF51445">
    <property type="entry name" value="(Trans)glycosidases"/>
    <property type="match status" value="1"/>
</dbReference>
<reference evidence="4 5" key="1">
    <citation type="journal article" date="2014" name="PLoS Genet.">
        <title>Phylogenetically driven sequencing of extremely halophilic archaea reveals strategies for static and dynamic osmo-response.</title>
        <authorList>
            <person name="Becker E.A."/>
            <person name="Seitzer P.M."/>
            <person name="Tritt A."/>
            <person name="Larsen D."/>
            <person name="Krusor M."/>
            <person name="Yao A.I."/>
            <person name="Wu D."/>
            <person name="Madern D."/>
            <person name="Eisen J.A."/>
            <person name="Darling A.E."/>
            <person name="Facciotti M.T."/>
        </authorList>
    </citation>
    <scope>NUCLEOTIDE SEQUENCE [LARGE SCALE GENOMIC DNA]</scope>
    <source>
        <strain evidence="4 5">JCM 10990</strain>
    </source>
</reference>
<dbReference type="InterPro" id="IPR013780">
    <property type="entry name" value="Glyco_hydro_b"/>
</dbReference>
<sequence length="561" mass="61697">MKASAALGALAVSGSPLGVTSAQSLPDQPDAADGTVAYQYFHATWTDIEADVPRLDSAGIDRIWVQQPARGKLDWDDLSYDGEYGFYDETSPYGFRDPHPPVGYQPVDLQDLDSTLGTESELESLIDTCHDHDIEVIVDVVLNHMAATDGPDGYVELPQFDRDEHFHDNGTLGEDCQLDGEAAEYECDLLGLPSFDVELATVQQAHEDYIQQIDALGADGLRYDAAGHVWPWYFESEINALADDLDLWRVGEIWDYDIDRLLEFADTGMTVFDFPLYDAIVDAFEGGSMEALSQDAANGVVHHEPSVAVTFAQNHDTVGPGVTEGEAEGRAVELAEAFVLAYAGMPMVYRSGPEDRSELDNEAFRDLVSVSQEFAYGEVIDRHVEHDTYVFERSGNLLAGINTHESTEWTDWVETSWPNETLVDHAGGQQPVTTNDEGWVEISVPAAGWVMYAPDEEDDGDNGDGDDDDGDTDEITIQMTVDVDYGESVYVTGSTDVLTNWGGGIEATWTAGNVWEVTIEDPGEFEWKTRRGPSGESGGVWEQGANHDETDLHPTHQGWEE</sequence>
<name>M0AAD0_9EURY</name>
<dbReference type="InterPro" id="IPR013784">
    <property type="entry name" value="Carb-bd-like_fold"/>
</dbReference>
<comment type="caution">
    <text evidence="4">The sequence shown here is derived from an EMBL/GenBank/DDBJ whole genome shotgun (WGS) entry which is preliminary data.</text>
</comment>
<feature type="compositionally biased region" description="Acidic residues" evidence="1">
    <location>
        <begin position="454"/>
        <end position="473"/>
    </location>
</feature>
<feature type="region of interest" description="Disordered" evidence="1">
    <location>
        <begin position="526"/>
        <end position="561"/>
    </location>
</feature>
<keyword evidence="5" id="KW-1185">Reference proteome</keyword>
<evidence type="ECO:0000313" key="4">
    <source>
        <dbReference type="EMBL" id="ELY94288.1"/>
    </source>
</evidence>
<protein>
    <submittedName>
        <fullName evidence="4">Alpha-amylase</fullName>
    </submittedName>
</protein>
<dbReference type="EMBL" id="AOIN01000096">
    <property type="protein sequence ID" value="ELY94288.1"/>
    <property type="molecule type" value="Genomic_DNA"/>
</dbReference>
<dbReference type="InterPro" id="IPR015237">
    <property type="entry name" value="Alpha-amylase_C_pro"/>
</dbReference>
<dbReference type="Proteomes" id="UP000011693">
    <property type="component" value="Unassembled WGS sequence"/>
</dbReference>
<dbReference type="InterPro" id="IPR002044">
    <property type="entry name" value="CBM20"/>
</dbReference>
<dbReference type="STRING" id="1227492.C482_18307"/>
<dbReference type="SMART" id="SM00642">
    <property type="entry name" value="Aamy"/>
    <property type="match status" value="1"/>
</dbReference>